<dbReference type="AlphaFoldDB" id="A0A6A5W081"/>
<keyword evidence="2" id="KW-1185">Reference proteome</keyword>
<evidence type="ECO:0000313" key="1">
    <source>
        <dbReference type="EMBL" id="KAF1980486.1"/>
    </source>
</evidence>
<sequence>MNPTPIIGMSQVAQAYHSLAETYMSCKPNSKYHLLGRGHIIRMPEVVPCGGNCAEPKPSQGIFCYHCHERNFRIGMGIEGPDDETDDFREKIVQNLDGPEELEHYWPGCHHIDFVKELMDSDPGRRGGTGVRRFNPFVKFLREHPEARAGVPAITELMHSMHLDVKDCEEMTQLHDNLKRLGSK</sequence>
<accession>A0A6A5W081</accession>
<name>A0A6A5W081_9PLEO</name>
<evidence type="ECO:0000313" key="2">
    <source>
        <dbReference type="Proteomes" id="UP000800036"/>
    </source>
</evidence>
<gene>
    <name evidence="1" type="ORF">BU23DRAFT_562823</name>
</gene>
<dbReference type="EMBL" id="ML976656">
    <property type="protein sequence ID" value="KAF1980486.1"/>
    <property type="molecule type" value="Genomic_DNA"/>
</dbReference>
<organism evidence="1 2">
    <name type="scientific">Bimuria novae-zelandiae CBS 107.79</name>
    <dbReference type="NCBI Taxonomy" id="1447943"/>
    <lineage>
        <taxon>Eukaryota</taxon>
        <taxon>Fungi</taxon>
        <taxon>Dikarya</taxon>
        <taxon>Ascomycota</taxon>
        <taxon>Pezizomycotina</taxon>
        <taxon>Dothideomycetes</taxon>
        <taxon>Pleosporomycetidae</taxon>
        <taxon>Pleosporales</taxon>
        <taxon>Massarineae</taxon>
        <taxon>Didymosphaeriaceae</taxon>
        <taxon>Bimuria</taxon>
    </lineage>
</organism>
<protein>
    <submittedName>
        <fullName evidence="1">Uncharacterized protein</fullName>
    </submittedName>
</protein>
<proteinExistence type="predicted"/>
<dbReference type="Proteomes" id="UP000800036">
    <property type="component" value="Unassembled WGS sequence"/>
</dbReference>
<reference evidence="1" key="1">
    <citation type="journal article" date="2020" name="Stud. Mycol.">
        <title>101 Dothideomycetes genomes: a test case for predicting lifestyles and emergence of pathogens.</title>
        <authorList>
            <person name="Haridas S."/>
            <person name="Albert R."/>
            <person name="Binder M."/>
            <person name="Bloem J."/>
            <person name="Labutti K."/>
            <person name="Salamov A."/>
            <person name="Andreopoulos B."/>
            <person name="Baker S."/>
            <person name="Barry K."/>
            <person name="Bills G."/>
            <person name="Bluhm B."/>
            <person name="Cannon C."/>
            <person name="Castanera R."/>
            <person name="Culley D."/>
            <person name="Daum C."/>
            <person name="Ezra D."/>
            <person name="Gonzalez J."/>
            <person name="Henrissat B."/>
            <person name="Kuo A."/>
            <person name="Liang C."/>
            <person name="Lipzen A."/>
            <person name="Lutzoni F."/>
            <person name="Magnuson J."/>
            <person name="Mondo S."/>
            <person name="Nolan M."/>
            <person name="Ohm R."/>
            <person name="Pangilinan J."/>
            <person name="Park H.-J."/>
            <person name="Ramirez L."/>
            <person name="Alfaro M."/>
            <person name="Sun H."/>
            <person name="Tritt A."/>
            <person name="Yoshinaga Y."/>
            <person name="Zwiers L.-H."/>
            <person name="Turgeon B."/>
            <person name="Goodwin S."/>
            <person name="Spatafora J."/>
            <person name="Crous P."/>
            <person name="Grigoriev I."/>
        </authorList>
    </citation>
    <scope>NUCLEOTIDE SEQUENCE</scope>
    <source>
        <strain evidence="1">CBS 107.79</strain>
    </source>
</reference>